<dbReference type="Proteomes" id="UP001501612">
    <property type="component" value="Unassembled WGS sequence"/>
</dbReference>
<feature type="transmembrane region" description="Helical" evidence="7">
    <location>
        <begin position="249"/>
        <end position="267"/>
    </location>
</feature>
<feature type="transmembrane region" description="Helical" evidence="7">
    <location>
        <begin position="128"/>
        <end position="149"/>
    </location>
</feature>
<keyword evidence="10" id="KW-1185">Reference proteome</keyword>
<feature type="domain" description="Major facilitator superfamily (MFS) profile" evidence="8">
    <location>
        <begin position="37"/>
        <end position="484"/>
    </location>
</feature>
<feature type="transmembrane region" description="Helical" evidence="7">
    <location>
        <begin position="388"/>
        <end position="412"/>
    </location>
</feature>
<evidence type="ECO:0000256" key="7">
    <source>
        <dbReference type="SAM" id="Phobius"/>
    </source>
</evidence>
<feature type="transmembrane region" description="Helical" evidence="7">
    <location>
        <begin position="288"/>
        <end position="307"/>
    </location>
</feature>
<dbReference type="InterPro" id="IPR004638">
    <property type="entry name" value="EmrB-like"/>
</dbReference>
<dbReference type="PANTHER" id="PTHR42718">
    <property type="entry name" value="MAJOR FACILITATOR SUPERFAMILY MULTIDRUG TRANSPORTER MFSC"/>
    <property type="match status" value="1"/>
</dbReference>
<comment type="caution">
    <text evidence="9">The sequence shown here is derived from an EMBL/GenBank/DDBJ whole genome shotgun (WGS) entry which is preliminary data.</text>
</comment>
<feature type="transmembrane region" description="Helical" evidence="7">
    <location>
        <begin position="319"/>
        <end position="338"/>
    </location>
</feature>
<reference evidence="10" key="1">
    <citation type="journal article" date="2019" name="Int. J. Syst. Evol. Microbiol.">
        <title>The Global Catalogue of Microorganisms (GCM) 10K type strain sequencing project: providing services to taxonomists for standard genome sequencing and annotation.</title>
        <authorList>
            <consortium name="The Broad Institute Genomics Platform"/>
            <consortium name="The Broad Institute Genome Sequencing Center for Infectious Disease"/>
            <person name="Wu L."/>
            <person name="Ma J."/>
        </authorList>
    </citation>
    <scope>NUCLEOTIDE SEQUENCE [LARGE SCALE GENOMIC DNA]</scope>
    <source>
        <strain evidence="10">JCM 14046</strain>
    </source>
</reference>
<feature type="transmembrane region" description="Helical" evidence="7">
    <location>
        <begin position="350"/>
        <end position="368"/>
    </location>
</feature>
<evidence type="ECO:0000256" key="1">
    <source>
        <dbReference type="ARBA" id="ARBA00004651"/>
    </source>
</evidence>
<keyword evidence="5 7" id="KW-1133">Transmembrane helix</keyword>
<evidence type="ECO:0000256" key="5">
    <source>
        <dbReference type="ARBA" id="ARBA00022989"/>
    </source>
</evidence>
<evidence type="ECO:0000256" key="2">
    <source>
        <dbReference type="ARBA" id="ARBA00022448"/>
    </source>
</evidence>
<keyword evidence="6 7" id="KW-0472">Membrane</keyword>
<keyword evidence="2" id="KW-0813">Transport</keyword>
<feature type="transmembrane region" description="Helical" evidence="7">
    <location>
        <begin position="191"/>
        <end position="211"/>
    </location>
</feature>
<sequence length="484" mass="48723">MSTEPTRAPGDCAPARVADPVCEGEPVRLGTPAGRAVVVAATLGSGMALLDGTVVNVALRSIGEDLGAGLAALQWITNAYLLALASLILLGGSLGDRFGRRRVFVVGTLLFAGASLVCGLAPTTEVLVAARVLQGVGAALLTPGSLAMIQGAFAREDRARAIGLWTGFGSIAAAVGPLLGGTLVDLASWRWIFLINLPLAAVTVLVAVRAVPESRDPDAVRGFDVAGAALTAVALGGITWALVEPGSDAALPAAVVGVLAGVGFVVVERRSRHPLVPLGLFADRTFGAVNGLTLLVYAALGALLFFLVLQLQTVAGWDALPAGLATMPITVCMLLLAARGGELAQRIGPRVPLTVGPLVLAAGTLLLLRADADTDGLRGYVVDVLPGITVFGLGLALLVAPLTATVLAAAPDRYAGVASGVNNAVARAGGLVAVAALPALVGLSGVDYQVPDVFEAGYRAALLVCAGLMVAGSLVAGLLVRDPR</sequence>
<gene>
    <name evidence="9" type="ORF">GCM10009737_02880</name>
</gene>
<dbReference type="Gene3D" id="1.20.1250.20">
    <property type="entry name" value="MFS general substrate transporter like domains"/>
    <property type="match status" value="1"/>
</dbReference>
<dbReference type="PANTHER" id="PTHR42718:SF42">
    <property type="entry name" value="EXPORT PROTEIN"/>
    <property type="match status" value="1"/>
</dbReference>
<dbReference type="InterPro" id="IPR036259">
    <property type="entry name" value="MFS_trans_sf"/>
</dbReference>
<dbReference type="Gene3D" id="1.20.1720.10">
    <property type="entry name" value="Multidrug resistance protein D"/>
    <property type="match status" value="1"/>
</dbReference>
<dbReference type="InterPro" id="IPR020846">
    <property type="entry name" value="MFS_dom"/>
</dbReference>
<name>A0ABP5A992_9ACTN</name>
<organism evidence="9 10">
    <name type="scientific">Nocardioides lentus</name>
    <dbReference type="NCBI Taxonomy" id="338077"/>
    <lineage>
        <taxon>Bacteria</taxon>
        <taxon>Bacillati</taxon>
        <taxon>Actinomycetota</taxon>
        <taxon>Actinomycetes</taxon>
        <taxon>Propionibacteriales</taxon>
        <taxon>Nocardioidaceae</taxon>
        <taxon>Nocardioides</taxon>
    </lineage>
</organism>
<dbReference type="Pfam" id="PF07690">
    <property type="entry name" value="MFS_1"/>
    <property type="match status" value="1"/>
</dbReference>
<feature type="transmembrane region" description="Helical" evidence="7">
    <location>
        <begin position="161"/>
        <end position="179"/>
    </location>
</feature>
<dbReference type="EMBL" id="BAAAMY010000001">
    <property type="protein sequence ID" value="GAA1905470.1"/>
    <property type="molecule type" value="Genomic_DNA"/>
</dbReference>
<evidence type="ECO:0000259" key="8">
    <source>
        <dbReference type="PROSITE" id="PS50850"/>
    </source>
</evidence>
<comment type="subcellular location">
    <subcellularLocation>
        <location evidence="1">Cell membrane</location>
        <topology evidence="1">Multi-pass membrane protein</topology>
    </subcellularLocation>
</comment>
<accession>A0ABP5A992</accession>
<feature type="transmembrane region" description="Helical" evidence="7">
    <location>
        <begin position="36"/>
        <end position="59"/>
    </location>
</feature>
<proteinExistence type="predicted"/>
<dbReference type="CDD" id="cd17321">
    <property type="entry name" value="MFS_MMR_MDR_like"/>
    <property type="match status" value="1"/>
</dbReference>
<dbReference type="RefSeq" id="WP_344002669.1">
    <property type="nucleotide sequence ID" value="NZ_BAAAMY010000001.1"/>
</dbReference>
<feature type="transmembrane region" description="Helical" evidence="7">
    <location>
        <begin position="458"/>
        <end position="480"/>
    </location>
</feature>
<keyword evidence="3" id="KW-1003">Cell membrane</keyword>
<protein>
    <submittedName>
        <fullName evidence="9">MFS transporter</fullName>
    </submittedName>
</protein>
<evidence type="ECO:0000313" key="9">
    <source>
        <dbReference type="EMBL" id="GAA1905470.1"/>
    </source>
</evidence>
<dbReference type="InterPro" id="IPR011701">
    <property type="entry name" value="MFS"/>
</dbReference>
<evidence type="ECO:0000256" key="6">
    <source>
        <dbReference type="ARBA" id="ARBA00023136"/>
    </source>
</evidence>
<dbReference type="NCBIfam" id="TIGR00711">
    <property type="entry name" value="efflux_EmrB"/>
    <property type="match status" value="1"/>
</dbReference>
<evidence type="ECO:0000256" key="3">
    <source>
        <dbReference type="ARBA" id="ARBA00022475"/>
    </source>
</evidence>
<dbReference type="SUPFAM" id="SSF103473">
    <property type="entry name" value="MFS general substrate transporter"/>
    <property type="match status" value="1"/>
</dbReference>
<feature type="transmembrane region" description="Helical" evidence="7">
    <location>
        <begin position="71"/>
        <end position="91"/>
    </location>
</feature>
<feature type="transmembrane region" description="Helical" evidence="7">
    <location>
        <begin position="103"/>
        <end position="122"/>
    </location>
</feature>
<feature type="transmembrane region" description="Helical" evidence="7">
    <location>
        <begin position="223"/>
        <end position="243"/>
    </location>
</feature>
<dbReference type="PROSITE" id="PS50850">
    <property type="entry name" value="MFS"/>
    <property type="match status" value="1"/>
</dbReference>
<evidence type="ECO:0000256" key="4">
    <source>
        <dbReference type="ARBA" id="ARBA00022692"/>
    </source>
</evidence>
<evidence type="ECO:0000313" key="10">
    <source>
        <dbReference type="Proteomes" id="UP001501612"/>
    </source>
</evidence>
<feature type="transmembrane region" description="Helical" evidence="7">
    <location>
        <begin position="424"/>
        <end position="446"/>
    </location>
</feature>
<keyword evidence="4 7" id="KW-0812">Transmembrane</keyword>